<keyword evidence="1" id="KW-0812">Transmembrane</keyword>
<evidence type="ECO:0000313" key="2">
    <source>
        <dbReference type="EMBL" id="OAH42158.1"/>
    </source>
</evidence>
<comment type="caution">
    <text evidence="2">The sequence shown here is derived from an EMBL/GenBank/DDBJ whole genome shotgun (WGS) entry which is preliminary data.</text>
</comment>
<protein>
    <submittedName>
        <fullName evidence="2">Uncharacterized protein</fullName>
    </submittedName>
</protein>
<reference evidence="2 3" key="1">
    <citation type="submission" date="2016-02" db="EMBL/GenBank/DDBJ databases">
        <authorList>
            <person name="Wen L."/>
            <person name="He K."/>
            <person name="Yang H."/>
        </authorList>
    </citation>
    <scope>NUCLEOTIDE SEQUENCE [LARGE SCALE GENOMIC DNA]</scope>
    <source>
        <strain evidence="2 3">CD09_2</strain>
    </source>
</reference>
<dbReference type="OrthoDB" id="7578485at2"/>
<feature type="transmembrane region" description="Helical" evidence="1">
    <location>
        <begin position="29"/>
        <end position="53"/>
    </location>
</feature>
<gene>
    <name evidence="2" type="ORF">AX777_22040</name>
</gene>
<evidence type="ECO:0000256" key="1">
    <source>
        <dbReference type="SAM" id="Phobius"/>
    </source>
</evidence>
<sequence length="93" mass="9561">MALSLVIGAVAIGRIIRNFSYLLPNRLPGLVLYELGPALALGLAIGAAVGITSDSGPRFGVPVRLALFMLAALIAGATILAIEFGGILQGQRF</sequence>
<dbReference type="EMBL" id="LSTR01000044">
    <property type="protein sequence ID" value="OAH42158.1"/>
    <property type="molecule type" value="Genomic_DNA"/>
</dbReference>
<dbReference type="Proteomes" id="UP000077262">
    <property type="component" value="Unassembled WGS sequence"/>
</dbReference>
<evidence type="ECO:0000313" key="3">
    <source>
        <dbReference type="Proteomes" id="UP000077262"/>
    </source>
</evidence>
<accession>A0A177JM66</accession>
<keyword evidence="1" id="KW-1133">Transmembrane helix</keyword>
<proteinExistence type="predicted"/>
<organism evidence="2 3">
    <name type="scientific">Sphingobium yanoikuyae</name>
    <name type="common">Sphingomonas yanoikuyae</name>
    <dbReference type="NCBI Taxonomy" id="13690"/>
    <lineage>
        <taxon>Bacteria</taxon>
        <taxon>Pseudomonadati</taxon>
        <taxon>Pseudomonadota</taxon>
        <taxon>Alphaproteobacteria</taxon>
        <taxon>Sphingomonadales</taxon>
        <taxon>Sphingomonadaceae</taxon>
        <taxon>Sphingobium</taxon>
    </lineage>
</organism>
<feature type="transmembrane region" description="Helical" evidence="1">
    <location>
        <begin position="65"/>
        <end position="88"/>
    </location>
</feature>
<keyword evidence="1" id="KW-0472">Membrane</keyword>
<name>A0A177JM66_SPHYA</name>
<dbReference type="AlphaFoldDB" id="A0A177JM66"/>